<dbReference type="PROSITE" id="PS50932">
    <property type="entry name" value="HTH_LACI_2"/>
    <property type="match status" value="1"/>
</dbReference>
<feature type="domain" description="HTH lacI-type" evidence="4">
    <location>
        <begin position="3"/>
        <end position="58"/>
    </location>
</feature>
<dbReference type="Gene3D" id="3.40.50.2300">
    <property type="match status" value="2"/>
</dbReference>
<keyword evidence="2" id="KW-0238">DNA-binding</keyword>
<dbReference type="SMART" id="SM00354">
    <property type="entry name" value="HTH_LACI"/>
    <property type="match status" value="1"/>
</dbReference>
<evidence type="ECO:0000313" key="6">
    <source>
        <dbReference type="Proteomes" id="UP000824231"/>
    </source>
</evidence>
<evidence type="ECO:0000256" key="2">
    <source>
        <dbReference type="ARBA" id="ARBA00023125"/>
    </source>
</evidence>
<dbReference type="GO" id="GO:0003700">
    <property type="term" value="F:DNA-binding transcription factor activity"/>
    <property type="evidence" value="ECO:0007669"/>
    <property type="project" value="TreeGrafter"/>
</dbReference>
<sequence>MKATIKDIAKATHLSTATVSRVLSRKEGTYREETARKVLAAAEKLGYRRNIAAADLASNNLKTIAVILNNTQTNFWQGILDGIQEAAIRNQRQFIIFYAGNNNPAMLTQALNNALERQIAGILLVATKMNPEQMAMLHRANIPYRFVSIYDSDQPDRTFVSSNNISIGRLACQYLIEQGHKKIAFAGLDRSATGRERLLGYQQAMTKAGLPIDPSWIIYGDYSFANGQALFPKLQQAGVTAVVAASDMIGAGIIQAAHHAHVAIPDNLSIVSIDGTEVCLMVTPTLTCIQQDFFKMGAASLDSLLTEGESQFIPVKVVENNSVKSIN</sequence>
<keyword evidence="1" id="KW-0805">Transcription regulation</keyword>
<evidence type="ECO:0000259" key="4">
    <source>
        <dbReference type="PROSITE" id="PS50932"/>
    </source>
</evidence>
<dbReference type="Pfam" id="PF00356">
    <property type="entry name" value="LacI"/>
    <property type="match status" value="1"/>
</dbReference>
<name>A0A9D1VGK0_9LACO</name>
<dbReference type="PANTHER" id="PTHR30146:SF150">
    <property type="entry name" value="ARABINOSE METABOLISM TRANSCRIPTIONAL REPRESSOR"/>
    <property type="match status" value="1"/>
</dbReference>
<dbReference type="InterPro" id="IPR000843">
    <property type="entry name" value="HTH_LacI"/>
</dbReference>
<dbReference type="InterPro" id="IPR046335">
    <property type="entry name" value="LacI/GalR-like_sensor"/>
</dbReference>
<dbReference type="AlphaFoldDB" id="A0A9D1VGK0"/>
<keyword evidence="3" id="KW-0804">Transcription</keyword>
<dbReference type="SUPFAM" id="SSF47413">
    <property type="entry name" value="lambda repressor-like DNA-binding domains"/>
    <property type="match status" value="1"/>
</dbReference>
<dbReference type="GO" id="GO:0000976">
    <property type="term" value="F:transcription cis-regulatory region binding"/>
    <property type="evidence" value="ECO:0007669"/>
    <property type="project" value="TreeGrafter"/>
</dbReference>
<dbReference type="Gene3D" id="1.10.260.40">
    <property type="entry name" value="lambda repressor-like DNA-binding domains"/>
    <property type="match status" value="1"/>
</dbReference>
<dbReference type="InterPro" id="IPR028082">
    <property type="entry name" value="Peripla_BP_I"/>
</dbReference>
<dbReference type="EMBL" id="DXFH01000001">
    <property type="protein sequence ID" value="HIX34965.1"/>
    <property type="molecule type" value="Genomic_DNA"/>
</dbReference>
<dbReference type="Proteomes" id="UP000824231">
    <property type="component" value="Unassembled WGS sequence"/>
</dbReference>
<dbReference type="InterPro" id="IPR010982">
    <property type="entry name" value="Lambda_DNA-bd_dom_sf"/>
</dbReference>
<accession>A0A9D1VGK0</accession>
<evidence type="ECO:0000256" key="1">
    <source>
        <dbReference type="ARBA" id="ARBA00023015"/>
    </source>
</evidence>
<reference evidence="5" key="2">
    <citation type="submission" date="2021-04" db="EMBL/GenBank/DDBJ databases">
        <authorList>
            <person name="Gilroy R."/>
        </authorList>
    </citation>
    <scope>NUCLEOTIDE SEQUENCE</scope>
    <source>
        <strain evidence="5">ChiSxjej3B15-572</strain>
    </source>
</reference>
<organism evidence="5 6">
    <name type="scientific">Candidatus Limosilactobacillus merdigallinarum</name>
    <dbReference type="NCBI Taxonomy" id="2838652"/>
    <lineage>
        <taxon>Bacteria</taxon>
        <taxon>Bacillati</taxon>
        <taxon>Bacillota</taxon>
        <taxon>Bacilli</taxon>
        <taxon>Lactobacillales</taxon>
        <taxon>Lactobacillaceae</taxon>
        <taxon>Limosilactobacillus</taxon>
    </lineage>
</organism>
<dbReference type="CDD" id="cd06267">
    <property type="entry name" value="PBP1_LacI_sugar_binding-like"/>
    <property type="match status" value="1"/>
</dbReference>
<reference evidence="5" key="1">
    <citation type="journal article" date="2021" name="PeerJ">
        <title>Extensive microbial diversity within the chicken gut microbiome revealed by metagenomics and culture.</title>
        <authorList>
            <person name="Gilroy R."/>
            <person name="Ravi A."/>
            <person name="Getino M."/>
            <person name="Pursley I."/>
            <person name="Horton D.L."/>
            <person name="Alikhan N.F."/>
            <person name="Baker D."/>
            <person name="Gharbi K."/>
            <person name="Hall N."/>
            <person name="Watson M."/>
            <person name="Adriaenssens E.M."/>
            <person name="Foster-Nyarko E."/>
            <person name="Jarju S."/>
            <person name="Secka A."/>
            <person name="Antonio M."/>
            <person name="Oren A."/>
            <person name="Chaudhuri R.R."/>
            <person name="La Ragione R."/>
            <person name="Hildebrand F."/>
            <person name="Pallen M.J."/>
        </authorList>
    </citation>
    <scope>NUCLEOTIDE SEQUENCE</scope>
    <source>
        <strain evidence="5">ChiSxjej3B15-572</strain>
    </source>
</reference>
<gene>
    <name evidence="5" type="ORF">H9856_00895</name>
</gene>
<dbReference type="Pfam" id="PF13377">
    <property type="entry name" value="Peripla_BP_3"/>
    <property type="match status" value="1"/>
</dbReference>
<dbReference type="PANTHER" id="PTHR30146">
    <property type="entry name" value="LACI-RELATED TRANSCRIPTIONAL REPRESSOR"/>
    <property type="match status" value="1"/>
</dbReference>
<evidence type="ECO:0000313" key="5">
    <source>
        <dbReference type="EMBL" id="HIX34965.1"/>
    </source>
</evidence>
<proteinExistence type="predicted"/>
<protein>
    <submittedName>
        <fullName evidence="5">LacI family transcriptional regulator</fullName>
    </submittedName>
</protein>
<evidence type="ECO:0000256" key="3">
    <source>
        <dbReference type="ARBA" id="ARBA00023163"/>
    </source>
</evidence>
<dbReference type="SUPFAM" id="SSF53822">
    <property type="entry name" value="Periplasmic binding protein-like I"/>
    <property type="match status" value="1"/>
</dbReference>
<dbReference type="CDD" id="cd01392">
    <property type="entry name" value="HTH_LacI"/>
    <property type="match status" value="1"/>
</dbReference>
<comment type="caution">
    <text evidence="5">The sequence shown here is derived from an EMBL/GenBank/DDBJ whole genome shotgun (WGS) entry which is preliminary data.</text>
</comment>